<dbReference type="GO" id="GO:0046872">
    <property type="term" value="F:metal ion binding"/>
    <property type="evidence" value="ECO:0007669"/>
    <property type="project" value="UniProtKB-KW"/>
</dbReference>
<evidence type="ECO:0000313" key="9">
    <source>
        <dbReference type="Proteomes" id="UP000526734"/>
    </source>
</evidence>
<reference evidence="8 9" key="1">
    <citation type="submission" date="2020-08" db="EMBL/GenBank/DDBJ databases">
        <title>Amycolatopsis sp. nov. DR6-1 isolated from Dendrobium heterocarpum.</title>
        <authorList>
            <person name="Tedsree N."/>
            <person name="Kuncharoen N."/>
            <person name="Likhitwitayawuid K."/>
            <person name="Tanasupawat S."/>
        </authorList>
    </citation>
    <scope>NUCLEOTIDE SEQUENCE [LARGE SCALE GENOMIC DNA]</scope>
    <source>
        <strain evidence="8 9">DR6-1</strain>
    </source>
</reference>
<dbReference type="InterPro" id="IPR007197">
    <property type="entry name" value="rSAM"/>
</dbReference>
<feature type="binding site" evidence="5">
    <location>
        <position position="53"/>
    </location>
    <ligand>
        <name>[4Fe-4S] cluster</name>
        <dbReference type="ChEBI" id="CHEBI:49883"/>
        <note>4Fe-4S-S-AdoMet</note>
    </ligand>
</feature>
<name>A0A7W3ZF59_9PSEU</name>
<keyword evidence="2" id="KW-0479">Metal-binding</keyword>
<proteinExistence type="predicted"/>
<evidence type="ECO:0000313" key="8">
    <source>
        <dbReference type="EMBL" id="MBB1158669.1"/>
    </source>
</evidence>
<dbReference type="Proteomes" id="UP000526734">
    <property type="component" value="Unassembled WGS sequence"/>
</dbReference>
<feature type="binding site" evidence="5">
    <location>
        <position position="56"/>
    </location>
    <ligand>
        <name>[4Fe-4S] cluster</name>
        <dbReference type="ChEBI" id="CHEBI:49883"/>
        <note>4Fe-4S-S-AdoMet</note>
    </ligand>
</feature>
<dbReference type="CDD" id="cd01335">
    <property type="entry name" value="Radical_SAM"/>
    <property type="match status" value="1"/>
</dbReference>
<evidence type="ECO:0000256" key="4">
    <source>
        <dbReference type="ARBA" id="ARBA00023014"/>
    </source>
</evidence>
<keyword evidence="4 5" id="KW-0411">Iron-sulfur</keyword>
<protein>
    <submittedName>
        <fullName evidence="8">Radical SAM protein</fullName>
    </submittedName>
</protein>
<accession>A0A7W3ZF59</accession>
<dbReference type="InterPro" id="IPR058240">
    <property type="entry name" value="rSAM_sf"/>
</dbReference>
<dbReference type="Pfam" id="PF04055">
    <property type="entry name" value="Radical_SAM"/>
    <property type="match status" value="1"/>
</dbReference>
<dbReference type="PANTHER" id="PTHR43726:SF1">
    <property type="entry name" value="BIOTIN SYNTHASE"/>
    <property type="match status" value="1"/>
</dbReference>
<dbReference type="InterPro" id="IPR006638">
    <property type="entry name" value="Elp3/MiaA/NifB-like_rSAM"/>
</dbReference>
<evidence type="ECO:0000256" key="2">
    <source>
        <dbReference type="ARBA" id="ARBA00022723"/>
    </source>
</evidence>
<dbReference type="PIRSF" id="PIRSF004762">
    <property type="entry name" value="CHP00423"/>
    <property type="match status" value="1"/>
</dbReference>
<feature type="binding site" evidence="5">
    <location>
        <position position="49"/>
    </location>
    <ligand>
        <name>[4Fe-4S] cluster</name>
        <dbReference type="ChEBI" id="CHEBI:49883"/>
        <note>4Fe-4S-S-AdoMet</note>
    </ligand>
</feature>
<evidence type="ECO:0000256" key="5">
    <source>
        <dbReference type="PIRSR" id="PIRSR004762-1"/>
    </source>
</evidence>
<sequence>MLSRSEIRSALLARGLEQEELFAEARRLRDRHFGPTVLLRGVIETTNVCRVNCDYCPMRRDNTQANDRYFMSADDIVERARRIRDAGIDIVLLQGGETPRQLHAVEEAIPRIRALYDGPVEVLLNLGNMRHEQYARLRAAGATSYILKHETSDPVLHQQLRHESLDDRLRCMKDLLSLGYRVGTGLISSLPGQTMESMVDDIELTGSLGVHMCSVSPFVPAPDTPLRLTRPGAVDLALNVLACLRVCYPHLLIPAVSALEKNSKGGQSRGLAAGGNVMTVNFTGDADRERYLIYGKERFVVRMQYARTVVQSSGLDFRGSVFQDESMGSDTSLTSS</sequence>
<feature type="binding site" evidence="6">
    <location>
        <position position="279"/>
    </location>
    <ligand>
        <name>(3R)-3-methyl-D-ornithine</name>
        <dbReference type="ChEBI" id="CHEBI:64642"/>
    </ligand>
</feature>
<dbReference type="GO" id="GO:0016740">
    <property type="term" value="F:transferase activity"/>
    <property type="evidence" value="ECO:0007669"/>
    <property type="project" value="TreeGrafter"/>
</dbReference>
<dbReference type="RefSeq" id="WP_051172880.1">
    <property type="nucleotide sequence ID" value="NZ_JACGZW010000015.1"/>
</dbReference>
<feature type="domain" description="Radical SAM core" evidence="7">
    <location>
        <begin position="31"/>
        <end position="257"/>
    </location>
</feature>
<dbReference type="GO" id="GO:0051539">
    <property type="term" value="F:4 iron, 4 sulfur cluster binding"/>
    <property type="evidence" value="ECO:0007669"/>
    <property type="project" value="UniProtKB-KW"/>
</dbReference>
<evidence type="ECO:0000256" key="1">
    <source>
        <dbReference type="ARBA" id="ARBA00022691"/>
    </source>
</evidence>
<gene>
    <name evidence="8" type="ORF">H4281_36460</name>
</gene>
<evidence type="ECO:0000256" key="3">
    <source>
        <dbReference type="ARBA" id="ARBA00023004"/>
    </source>
</evidence>
<keyword evidence="1 5" id="KW-0949">S-adenosyl-L-methionine</keyword>
<dbReference type="SFLD" id="SFLDS00029">
    <property type="entry name" value="Radical_SAM"/>
    <property type="match status" value="1"/>
</dbReference>
<feature type="binding site" evidence="6">
    <location>
        <position position="161"/>
    </location>
    <ligand>
        <name>S-adenosyl-L-methionine</name>
        <dbReference type="ChEBI" id="CHEBI:59789"/>
    </ligand>
</feature>
<keyword evidence="5" id="KW-0004">4Fe-4S</keyword>
<evidence type="ECO:0000256" key="6">
    <source>
        <dbReference type="PIRSR" id="PIRSR004762-2"/>
    </source>
</evidence>
<dbReference type="SFLD" id="SFLDG01060">
    <property type="entry name" value="BATS_domain_containing"/>
    <property type="match status" value="1"/>
</dbReference>
<dbReference type="EMBL" id="JACGZW010000015">
    <property type="protein sequence ID" value="MBB1158669.1"/>
    <property type="molecule type" value="Genomic_DNA"/>
</dbReference>
<comment type="caution">
    <text evidence="8">The sequence shown here is derived from an EMBL/GenBank/DDBJ whole genome shotgun (WGS) entry which is preliminary data.</text>
</comment>
<feature type="binding site" evidence="6">
    <location>
        <position position="168"/>
    </location>
    <ligand>
        <name>S-adenosyl-L-methionine</name>
        <dbReference type="ChEBI" id="CHEBI:59789"/>
    </ligand>
</feature>
<dbReference type="InterPro" id="IPR034422">
    <property type="entry name" value="HydE/PylB-like"/>
</dbReference>
<keyword evidence="9" id="KW-1185">Reference proteome</keyword>
<dbReference type="AlphaFoldDB" id="A0A7W3ZF59"/>
<dbReference type="InterPro" id="IPR013785">
    <property type="entry name" value="Aldolase_TIM"/>
</dbReference>
<dbReference type="SUPFAM" id="SSF102114">
    <property type="entry name" value="Radical SAM enzymes"/>
    <property type="match status" value="1"/>
</dbReference>
<comment type="cofactor">
    <cofactor evidence="5">
        <name>[4Fe-4S] cluster</name>
        <dbReference type="ChEBI" id="CHEBI:49883"/>
    </cofactor>
    <text evidence="5">Binds 1 [4Fe-4S] cluster. The cluster is coordinated with 3 cysteines and an exchangeable S-adenosyl-L-methionine.</text>
</comment>
<feature type="binding site" evidence="6">
    <location>
        <position position="150"/>
    </location>
    <ligand>
        <name>S-adenosyl-L-methionine</name>
        <dbReference type="ChEBI" id="CHEBI:59789"/>
    </ligand>
</feature>
<dbReference type="Gene3D" id="3.20.20.70">
    <property type="entry name" value="Aldolase class I"/>
    <property type="match status" value="1"/>
</dbReference>
<keyword evidence="3 5" id="KW-0408">Iron</keyword>
<organism evidence="8 9">
    <name type="scientific">Amycolatopsis dendrobii</name>
    <dbReference type="NCBI Taxonomy" id="2760662"/>
    <lineage>
        <taxon>Bacteria</taxon>
        <taxon>Bacillati</taxon>
        <taxon>Actinomycetota</taxon>
        <taxon>Actinomycetes</taxon>
        <taxon>Pseudonocardiales</taxon>
        <taxon>Pseudonocardiaceae</taxon>
        <taxon>Amycolatopsis</taxon>
    </lineage>
</organism>
<dbReference type="SFLD" id="SFLDG01280">
    <property type="entry name" value="HydE/PylB-like"/>
    <property type="match status" value="1"/>
</dbReference>
<dbReference type="PANTHER" id="PTHR43726">
    <property type="entry name" value="3-METHYLORNITHINE SYNTHASE"/>
    <property type="match status" value="1"/>
</dbReference>
<dbReference type="SMART" id="SM00729">
    <property type="entry name" value="Elp3"/>
    <property type="match status" value="1"/>
</dbReference>
<dbReference type="PROSITE" id="PS51918">
    <property type="entry name" value="RADICAL_SAM"/>
    <property type="match status" value="1"/>
</dbReference>
<evidence type="ECO:0000259" key="7">
    <source>
        <dbReference type="PROSITE" id="PS51918"/>
    </source>
</evidence>